<comment type="similarity">
    <text evidence="1">Belongs to the GSP E family.</text>
</comment>
<dbReference type="Pfam" id="PF00437">
    <property type="entry name" value="T2SSE"/>
    <property type="match status" value="1"/>
</dbReference>
<protein>
    <recommendedName>
        <fullName evidence="4">Bacterial type II secretion system protein E domain-containing protein</fullName>
    </recommendedName>
</protein>
<evidence type="ECO:0000313" key="6">
    <source>
        <dbReference type="Proteomes" id="UP000178943"/>
    </source>
</evidence>
<dbReference type="CDD" id="cd01129">
    <property type="entry name" value="PulE-GspE-like"/>
    <property type="match status" value="1"/>
</dbReference>
<dbReference type="InterPro" id="IPR003593">
    <property type="entry name" value="AAA+_ATPase"/>
</dbReference>
<dbReference type="STRING" id="1817863.A2Y62_14875"/>
<evidence type="ECO:0000259" key="4">
    <source>
        <dbReference type="PROSITE" id="PS00662"/>
    </source>
</evidence>
<reference evidence="5 6" key="1">
    <citation type="journal article" date="2016" name="Nat. Commun.">
        <title>Thousands of microbial genomes shed light on interconnected biogeochemical processes in an aquifer system.</title>
        <authorList>
            <person name="Anantharaman K."/>
            <person name="Brown C.T."/>
            <person name="Hug L.A."/>
            <person name="Sharon I."/>
            <person name="Castelle C.J."/>
            <person name="Probst A.J."/>
            <person name="Thomas B.C."/>
            <person name="Singh A."/>
            <person name="Wilkins M.J."/>
            <person name="Karaoz U."/>
            <person name="Brodie E.L."/>
            <person name="Williams K.H."/>
            <person name="Hubbard S.S."/>
            <person name="Banfield J.F."/>
        </authorList>
    </citation>
    <scope>NUCLEOTIDE SEQUENCE [LARGE SCALE GENOMIC DNA]</scope>
</reference>
<dbReference type="InterPro" id="IPR001482">
    <property type="entry name" value="T2SS/T4SS_dom"/>
</dbReference>
<dbReference type="PANTHER" id="PTHR30258">
    <property type="entry name" value="TYPE II SECRETION SYSTEM PROTEIN GSPE-RELATED"/>
    <property type="match status" value="1"/>
</dbReference>
<dbReference type="GO" id="GO:0016887">
    <property type="term" value="F:ATP hydrolysis activity"/>
    <property type="evidence" value="ECO:0007669"/>
    <property type="project" value="TreeGrafter"/>
</dbReference>
<keyword evidence="3" id="KW-0067">ATP-binding</keyword>
<evidence type="ECO:0000256" key="1">
    <source>
        <dbReference type="ARBA" id="ARBA00006611"/>
    </source>
</evidence>
<dbReference type="Gene3D" id="3.40.50.300">
    <property type="entry name" value="P-loop containing nucleotide triphosphate hydrolases"/>
    <property type="match status" value="1"/>
</dbReference>
<gene>
    <name evidence="5" type="ORF">A2Y62_14875</name>
</gene>
<evidence type="ECO:0000256" key="3">
    <source>
        <dbReference type="ARBA" id="ARBA00022840"/>
    </source>
</evidence>
<comment type="caution">
    <text evidence="5">The sequence shown here is derived from an EMBL/GenBank/DDBJ whole genome shotgun (WGS) entry which is preliminary data.</text>
</comment>
<evidence type="ECO:0000256" key="2">
    <source>
        <dbReference type="ARBA" id="ARBA00022741"/>
    </source>
</evidence>
<dbReference type="SMART" id="SM00382">
    <property type="entry name" value="AAA"/>
    <property type="match status" value="1"/>
</dbReference>
<sequence length="268" mass="30301">MISKPHGIIIVTGPTGSGKTTTLYTLLKELNNNQKKIMTIEDPVEYRMQGIVQHQIREKADFRFADAVRSFLRHDPDIILVGEIRDKETAEASIWAALTGHLVLSTLHTNDAVLTIVRLAQMGIEPYLICSTVLLVVSQRLVRRLCPACRIKKSYPSEYLQRFGFLSDMFKGPNLNMELYSTPDKSAHSKTTYYCKKCKDTGYFDRIALVEAMKMTEKIHESLHYNLPVADIKRTALEEGMITMKQDGLSKAYHGLTSLEEVISTTIS</sequence>
<dbReference type="EMBL" id="MFGW01000250">
    <property type="protein sequence ID" value="OGF58378.1"/>
    <property type="molecule type" value="Genomic_DNA"/>
</dbReference>
<dbReference type="InterPro" id="IPR027417">
    <property type="entry name" value="P-loop_NTPase"/>
</dbReference>
<dbReference type="GO" id="GO:0005886">
    <property type="term" value="C:plasma membrane"/>
    <property type="evidence" value="ECO:0007669"/>
    <property type="project" value="TreeGrafter"/>
</dbReference>
<dbReference type="GO" id="GO:0005524">
    <property type="term" value="F:ATP binding"/>
    <property type="evidence" value="ECO:0007669"/>
    <property type="project" value="UniProtKB-KW"/>
</dbReference>
<keyword evidence="2" id="KW-0547">Nucleotide-binding</keyword>
<name>A0A1F5V511_9BACT</name>
<dbReference type="PANTHER" id="PTHR30258:SF1">
    <property type="entry name" value="PROTEIN TRANSPORT PROTEIN HOFB HOMOLOG"/>
    <property type="match status" value="1"/>
</dbReference>
<dbReference type="PROSITE" id="PS00662">
    <property type="entry name" value="T2SP_E"/>
    <property type="match status" value="1"/>
</dbReference>
<evidence type="ECO:0000313" key="5">
    <source>
        <dbReference type="EMBL" id="OGF58378.1"/>
    </source>
</evidence>
<dbReference type="Proteomes" id="UP000178943">
    <property type="component" value="Unassembled WGS sequence"/>
</dbReference>
<dbReference type="SUPFAM" id="SSF52540">
    <property type="entry name" value="P-loop containing nucleoside triphosphate hydrolases"/>
    <property type="match status" value="1"/>
</dbReference>
<dbReference type="AlphaFoldDB" id="A0A1F5V511"/>
<feature type="domain" description="Bacterial type II secretion system protein E" evidence="4">
    <location>
        <begin position="72"/>
        <end position="86"/>
    </location>
</feature>
<proteinExistence type="inferred from homology"/>
<accession>A0A1F5V511</accession>
<organism evidence="5 6">
    <name type="scientific">Candidatus Fischerbacteria bacterium RBG_13_37_8</name>
    <dbReference type="NCBI Taxonomy" id="1817863"/>
    <lineage>
        <taxon>Bacteria</taxon>
        <taxon>Candidatus Fischeribacteriota</taxon>
    </lineage>
</organism>